<dbReference type="OrthoDB" id="45365at2759"/>
<dbReference type="Pfam" id="PF07707">
    <property type="entry name" value="BACK"/>
    <property type="match status" value="1"/>
</dbReference>
<sequence length="479" mass="56427">MALIFHSKLSVDLSQILNDADDFNVIIRVGENKNTKEFHAHSVILRARSPYFKRAFSTEWIIKKDDVIMFNKPNITPIVFEMILKYIYTGELDLTKYQGKNILELLIASDELLLEELFNNVQEYLFENQKTWFQQNFVLVLHTVFKIANCKKLQDYCFEFICEDPEPFVTSEVFPSLDEDILFDLFKRDDFRIEEIIAWDCLIKWGIEQTPGLGSENNDRTKWNNEEYESLKETLKQFIPIIRFVEISSKDYYDKVRPYKAIIPNKIYEEIEEFYFKSTLPKTTTLPPRIGKSYIESKIIRLNSISIITNWIDKKDSNDIRDKNDLIYKFELIYRGSKDGINNNSCNNKCNLQEPVLILIKCKNLKKIFGGYSSVGFYHHMRNEYQNKYITSDDNFVFSFEGKNDIQNMKLGRVISNVNVVYNNYFGDCGFDFGGGDLNMQNDNLYIKNSNYQHTNNNGIYIIEEIEAFRVNCQKGKRK</sequence>
<dbReference type="HOGENOM" id="CLU_021542_0_1_1"/>
<dbReference type="Pfam" id="PF00651">
    <property type="entry name" value="BTB"/>
    <property type="match status" value="1"/>
</dbReference>
<dbReference type="PROSITE" id="PS50097">
    <property type="entry name" value="BTB"/>
    <property type="match status" value="1"/>
</dbReference>
<dbReference type="PANTHER" id="PTHR24410:SF23">
    <property type="entry name" value="BTB DOMAIN-CONTAINING PROTEIN-RELATED"/>
    <property type="match status" value="1"/>
</dbReference>
<dbReference type="AlphaFoldDB" id="A0A015ITT3"/>
<evidence type="ECO:0000259" key="2">
    <source>
        <dbReference type="PROSITE" id="PS51886"/>
    </source>
</evidence>
<dbReference type="PANTHER" id="PTHR24410">
    <property type="entry name" value="HL07962P-RELATED"/>
    <property type="match status" value="1"/>
</dbReference>
<dbReference type="CDD" id="cd18186">
    <property type="entry name" value="BTB_POZ_ZBTB_KLHL-like"/>
    <property type="match status" value="1"/>
</dbReference>
<protein>
    <recommendedName>
        <fullName evidence="5">Serine-enriched protein</fullName>
    </recommendedName>
</protein>
<evidence type="ECO:0008006" key="5">
    <source>
        <dbReference type="Google" id="ProtNLM"/>
    </source>
</evidence>
<dbReference type="EMBL" id="JEMT01027305">
    <property type="protein sequence ID" value="EXX57670.1"/>
    <property type="molecule type" value="Genomic_DNA"/>
</dbReference>
<name>A0A015ITT3_RHIIW</name>
<dbReference type="SMART" id="SM00225">
    <property type="entry name" value="BTB"/>
    <property type="match status" value="1"/>
</dbReference>
<feature type="domain" description="BTB" evidence="1">
    <location>
        <begin position="23"/>
        <end position="96"/>
    </location>
</feature>
<dbReference type="Proteomes" id="UP000022910">
    <property type="component" value="Unassembled WGS sequence"/>
</dbReference>
<gene>
    <name evidence="3" type="ORF">RirG_205020</name>
</gene>
<accession>A0A015ITT3</accession>
<proteinExistence type="predicted"/>
<dbReference type="InterPro" id="IPR011333">
    <property type="entry name" value="SKP1/BTB/POZ_sf"/>
</dbReference>
<evidence type="ECO:0000313" key="4">
    <source>
        <dbReference type="Proteomes" id="UP000022910"/>
    </source>
</evidence>
<dbReference type="SUPFAM" id="SSF54695">
    <property type="entry name" value="POZ domain"/>
    <property type="match status" value="1"/>
</dbReference>
<dbReference type="InterPro" id="IPR051481">
    <property type="entry name" value="BTB-POZ/Galectin-3-binding"/>
</dbReference>
<keyword evidence="4" id="KW-1185">Reference proteome</keyword>
<dbReference type="InterPro" id="IPR006571">
    <property type="entry name" value="TLDc_dom"/>
</dbReference>
<dbReference type="Gene3D" id="3.30.710.10">
    <property type="entry name" value="Potassium Channel Kv1.1, Chain A"/>
    <property type="match status" value="1"/>
</dbReference>
<evidence type="ECO:0000259" key="1">
    <source>
        <dbReference type="PROSITE" id="PS50097"/>
    </source>
</evidence>
<dbReference type="InterPro" id="IPR011705">
    <property type="entry name" value="BACK"/>
</dbReference>
<dbReference type="SMR" id="A0A015ITT3"/>
<dbReference type="PROSITE" id="PS51886">
    <property type="entry name" value="TLDC"/>
    <property type="match status" value="1"/>
</dbReference>
<reference evidence="3 4" key="1">
    <citation type="submission" date="2014-02" db="EMBL/GenBank/DDBJ databases">
        <title>Single nucleus genome sequencing reveals high similarity among nuclei of an endomycorrhizal fungus.</title>
        <authorList>
            <person name="Lin K."/>
            <person name="Geurts R."/>
            <person name="Zhang Z."/>
            <person name="Limpens E."/>
            <person name="Saunders D.G."/>
            <person name="Mu D."/>
            <person name="Pang E."/>
            <person name="Cao H."/>
            <person name="Cha H."/>
            <person name="Lin T."/>
            <person name="Zhou Q."/>
            <person name="Shang Y."/>
            <person name="Li Y."/>
            <person name="Ivanov S."/>
            <person name="Sharma T."/>
            <person name="Velzen R.V."/>
            <person name="Ruijter N.D."/>
            <person name="Aanen D.K."/>
            <person name="Win J."/>
            <person name="Kamoun S."/>
            <person name="Bisseling T."/>
            <person name="Huang S."/>
        </authorList>
    </citation>
    <scope>NUCLEOTIDE SEQUENCE [LARGE SCALE GENOMIC DNA]</scope>
    <source>
        <strain evidence="4">DAOM197198w</strain>
    </source>
</reference>
<dbReference type="Pfam" id="PF07534">
    <property type="entry name" value="TLD"/>
    <property type="match status" value="1"/>
</dbReference>
<comment type="caution">
    <text evidence="3">The sequence shown here is derived from an EMBL/GenBank/DDBJ whole genome shotgun (WGS) entry which is preliminary data.</text>
</comment>
<evidence type="ECO:0000313" key="3">
    <source>
        <dbReference type="EMBL" id="EXX57670.1"/>
    </source>
</evidence>
<dbReference type="InterPro" id="IPR000210">
    <property type="entry name" value="BTB/POZ_dom"/>
</dbReference>
<feature type="domain" description="TLDc" evidence="2">
    <location>
        <begin position="298"/>
        <end position="472"/>
    </location>
</feature>
<organism evidence="3 4">
    <name type="scientific">Rhizophagus irregularis (strain DAOM 197198w)</name>
    <name type="common">Glomus intraradices</name>
    <dbReference type="NCBI Taxonomy" id="1432141"/>
    <lineage>
        <taxon>Eukaryota</taxon>
        <taxon>Fungi</taxon>
        <taxon>Fungi incertae sedis</taxon>
        <taxon>Mucoromycota</taxon>
        <taxon>Glomeromycotina</taxon>
        <taxon>Glomeromycetes</taxon>
        <taxon>Glomerales</taxon>
        <taxon>Glomeraceae</taxon>
        <taxon>Rhizophagus</taxon>
    </lineage>
</organism>